<dbReference type="PANTHER" id="PTHR11439:SF463">
    <property type="entry name" value="REVERSE TRANSCRIPTASE TY1_COPIA-TYPE DOMAIN-CONTAINING PROTEIN"/>
    <property type="match status" value="1"/>
</dbReference>
<evidence type="ECO:0000313" key="2">
    <source>
        <dbReference type="RefSeq" id="XP_022154441.1"/>
    </source>
</evidence>
<keyword evidence="1" id="KW-1185">Reference proteome</keyword>
<dbReference type="KEGG" id="mcha:111021713"/>
<dbReference type="GeneID" id="111021713"/>
<dbReference type="RefSeq" id="XP_022154441.1">
    <property type="nucleotide sequence ID" value="XM_022298749.1"/>
</dbReference>
<sequence length="139" mass="15592">MNDLGSLHYFLGLEITYATAGIMVHQAKYNKDVLQRFGTLGAKPSSTPLALVAADLGTHCYVDYAKNYRALIEVLHYLTFSRPDIMFAVRKLSQHIHMPYSSHLATAKRVLHYLGGTVGLGFLFRKGSVDLIRLQAYIF</sequence>
<protein>
    <submittedName>
        <fullName evidence="2">Uncharacterized protein LOC111021713</fullName>
    </submittedName>
</protein>
<dbReference type="Proteomes" id="UP000504603">
    <property type="component" value="Unplaced"/>
</dbReference>
<reference evidence="2" key="1">
    <citation type="submission" date="2025-08" db="UniProtKB">
        <authorList>
            <consortium name="RefSeq"/>
        </authorList>
    </citation>
    <scope>IDENTIFICATION</scope>
    <source>
        <strain evidence="2">OHB3-1</strain>
    </source>
</reference>
<organism evidence="1 2">
    <name type="scientific">Momordica charantia</name>
    <name type="common">Bitter gourd</name>
    <name type="synonym">Balsam pear</name>
    <dbReference type="NCBI Taxonomy" id="3673"/>
    <lineage>
        <taxon>Eukaryota</taxon>
        <taxon>Viridiplantae</taxon>
        <taxon>Streptophyta</taxon>
        <taxon>Embryophyta</taxon>
        <taxon>Tracheophyta</taxon>
        <taxon>Spermatophyta</taxon>
        <taxon>Magnoliopsida</taxon>
        <taxon>eudicotyledons</taxon>
        <taxon>Gunneridae</taxon>
        <taxon>Pentapetalae</taxon>
        <taxon>rosids</taxon>
        <taxon>fabids</taxon>
        <taxon>Cucurbitales</taxon>
        <taxon>Cucurbitaceae</taxon>
        <taxon>Momordiceae</taxon>
        <taxon>Momordica</taxon>
    </lineage>
</organism>
<dbReference type="PANTHER" id="PTHR11439">
    <property type="entry name" value="GAG-POL-RELATED RETROTRANSPOSON"/>
    <property type="match status" value="1"/>
</dbReference>
<dbReference type="OrthoDB" id="1931513at2759"/>
<evidence type="ECO:0000313" key="1">
    <source>
        <dbReference type="Proteomes" id="UP000504603"/>
    </source>
</evidence>
<accession>A0A6J1DNQ9</accession>
<name>A0A6J1DNQ9_MOMCH</name>
<gene>
    <name evidence="2" type="primary">LOC111021713</name>
</gene>
<proteinExistence type="predicted"/>
<dbReference type="AlphaFoldDB" id="A0A6J1DNQ9"/>